<evidence type="ECO:0000256" key="1">
    <source>
        <dbReference type="SAM" id="Coils"/>
    </source>
</evidence>
<reference evidence="2 3" key="1">
    <citation type="submission" date="2024-03" db="EMBL/GenBank/DDBJ databases">
        <authorList>
            <person name="Martinez-Hernandez J."/>
        </authorList>
    </citation>
    <scope>NUCLEOTIDE SEQUENCE [LARGE SCALE GENOMIC DNA]</scope>
</reference>
<evidence type="ECO:0000313" key="2">
    <source>
        <dbReference type="EMBL" id="CAL0334490.1"/>
    </source>
</evidence>
<dbReference type="AlphaFoldDB" id="A0AAV1YKR8"/>
<comment type="caution">
    <text evidence="2">The sequence shown here is derived from an EMBL/GenBank/DDBJ whole genome shotgun (WGS) entry which is preliminary data.</text>
</comment>
<keyword evidence="1" id="KW-0175">Coiled coil</keyword>
<feature type="coiled-coil region" evidence="1">
    <location>
        <begin position="113"/>
        <end position="264"/>
    </location>
</feature>
<keyword evidence="3" id="KW-1185">Reference proteome</keyword>
<dbReference type="Proteomes" id="UP001497480">
    <property type="component" value="Unassembled WGS sequence"/>
</dbReference>
<dbReference type="PANTHER" id="PTHR35480">
    <property type="entry name" value="MATERNAL EFFECT EMBRYO ARREST 22"/>
    <property type="match status" value="1"/>
</dbReference>
<gene>
    <name evidence="2" type="ORF">LLUT_LOCUS35550</name>
</gene>
<dbReference type="PANTHER" id="PTHR35480:SF1">
    <property type="entry name" value="MATERNAL EFFECT EMBRYO ARREST 22"/>
    <property type="match status" value="1"/>
</dbReference>
<feature type="coiled-coil region" evidence="1">
    <location>
        <begin position="294"/>
        <end position="363"/>
    </location>
</feature>
<sequence>MAAEHSSKPESTNDCCAMWKKKHLKVMEGRNALRQAVKLLEQKANELEAENENLKKLYKEEQESRKAEKMEKLKESNARVSLENDAYALESEINVLQPECGANVEKENEGVIVKGLQACISEKENEINRLKELFEQEKIRAETEKDKINAAYAQKLLEAEKKAEDVKALQACISEKEREINRFNQLLERETITANTERKIAEKEKGNAAELHKLLEAEKKKSVEKEMQLSRIEAQKAEEYRLQQVNLQKEVSEAKKKLASETMKFREASKRFADEKQKLLVEIRISESAKAIAQKSLEIEREKAAKEKRQADIEVVKLEEQKKLFEDNLKRAMEKERLVDQMSQKLEEKNQTIEGLKQKLDELSTPKKSMETYGVSSDVCVNAESDKVRFLEESLKLEISRVKHEKKKYKLKATCCSILQHELGRLKLDFNQIFQRLNALDTLSSPDPESMHGITKSQYMPNIQNLNAVTQVCNPNISQMYNQIENELMKDCSTSMDACDPSRKNMQHTPLLASSGANIAASNSNTASFSDGQLMGSMKGGALQVIATSKLAMENINVRPSMLNPSDSLVIKHNRKRKRTIDKVGDGNLMKMLHLQKPADEQFYRGSFNAPMSPSLPVPEILDVDNLNSFLEEGSMF</sequence>
<proteinExistence type="predicted"/>
<evidence type="ECO:0000313" key="3">
    <source>
        <dbReference type="Proteomes" id="UP001497480"/>
    </source>
</evidence>
<protein>
    <submittedName>
        <fullName evidence="2">Uncharacterized protein</fullName>
    </submittedName>
</protein>
<accession>A0AAV1YKR8</accession>
<dbReference type="EMBL" id="CAXHTB010000026">
    <property type="protein sequence ID" value="CAL0334490.1"/>
    <property type="molecule type" value="Genomic_DNA"/>
</dbReference>
<organism evidence="2 3">
    <name type="scientific">Lupinus luteus</name>
    <name type="common">European yellow lupine</name>
    <dbReference type="NCBI Taxonomy" id="3873"/>
    <lineage>
        <taxon>Eukaryota</taxon>
        <taxon>Viridiplantae</taxon>
        <taxon>Streptophyta</taxon>
        <taxon>Embryophyta</taxon>
        <taxon>Tracheophyta</taxon>
        <taxon>Spermatophyta</taxon>
        <taxon>Magnoliopsida</taxon>
        <taxon>eudicotyledons</taxon>
        <taxon>Gunneridae</taxon>
        <taxon>Pentapetalae</taxon>
        <taxon>rosids</taxon>
        <taxon>fabids</taxon>
        <taxon>Fabales</taxon>
        <taxon>Fabaceae</taxon>
        <taxon>Papilionoideae</taxon>
        <taxon>50 kb inversion clade</taxon>
        <taxon>genistoids sensu lato</taxon>
        <taxon>core genistoids</taxon>
        <taxon>Genisteae</taxon>
        <taxon>Lupinus</taxon>
    </lineage>
</organism>
<name>A0AAV1YKR8_LUPLU</name>
<feature type="coiled-coil region" evidence="1">
    <location>
        <begin position="30"/>
        <end position="79"/>
    </location>
</feature>